<keyword evidence="1" id="KW-0853">WD repeat</keyword>
<evidence type="ECO:0000313" key="3">
    <source>
        <dbReference type="EMBL" id="KAF2032739.1"/>
    </source>
</evidence>
<dbReference type="Pfam" id="PF08662">
    <property type="entry name" value="eIF2A"/>
    <property type="match status" value="1"/>
</dbReference>
<organism evidence="3 4">
    <name type="scientific">Setomelanomma holmii</name>
    <dbReference type="NCBI Taxonomy" id="210430"/>
    <lineage>
        <taxon>Eukaryota</taxon>
        <taxon>Fungi</taxon>
        <taxon>Dikarya</taxon>
        <taxon>Ascomycota</taxon>
        <taxon>Pezizomycotina</taxon>
        <taxon>Dothideomycetes</taxon>
        <taxon>Pleosporomycetidae</taxon>
        <taxon>Pleosporales</taxon>
        <taxon>Pleosporineae</taxon>
        <taxon>Phaeosphaeriaceae</taxon>
        <taxon>Setomelanomma</taxon>
    </lineage>
</organism>
<evidence type="ECO:0000256" key="1">
    <source>
        <dbReference type="PROSITE-ProRule" id="PRU00221"/>
    </source>
</evidence>
<dbReference type="AlphaFoldDB" id="A0A9P4HFL3"/>
<protein>
    <submittedName>
        <fullName evidence="3">YVTN repeat-like/Quino protein amine dehydrogenase</fullName>
    </submittedName>
</protein>
<comment type="caution">
    <text evidence="3">The sequence shown here is derived from an EMBL/GenBank/DDBJ whole genome shotgun (WGS) entry which is preliminary data.</text>
</comment>
<gene>
    <name evidence="3" type="ORF">EK21DRAFT_87030</name>
</gene>
<dbReference type="InterPro" id="IPR001680">
    <property type="entry name" value="WD40_rpt"/>
</dbReference>
<name>A0A9P4HFL3_9PLEO</name>
<evidence type="ECO:0000313" key="4">
    <source>
        <dbReference type="Proteomes" id="UP000799777"/>
    </source>
</evidence>
<dbReference type="InterPro" id="IPR011044">
    <property type="entry name" value="Quino_amine_DH_bsu"/>
</dbReference>
<accession>A0A9P4HFL3</accession>
<dbReference type="PROSITE" id="PS50082">
    <property type="entry name" value="WD_REPEATS_2"/>
    <property type="match status" value="1"/>
</dbReference>
<reference evidence="3" key="1">
    <citation type="journal article" date="2020" name="Stud. Mycol.">
        <title>101 Dothideomycetes genomes: a test case for predicting lifestyles and emergence of pathogens.</title>
        <authorList>
            <person name="Haridas S."/>
            <person name="Albert R."/>
            <person name="Binder M."/>
            <person name="Bloem J."/>
            <person name="Labutti K."/>
            <person name="Salamov A."/>
            <person name="Andreopoulos B."/>
            <person name="Baker S."/>
            <person name="Barry K."/>
            <person name="Bills G."/>
            <person name="Bluhm B."/>
            <person name="Cannon C."/>
            <person name="Castanera R."/>
            <person name="Culley D."/>
            <person name="Daum C."/>
            <person name="Ezra D."/>
            <person name="Gonzalez J."/>
            <person name="Henrissat B."/>
            <person name="Kuo A."/>
            <person name="Liang C."/>
            <person name="Lipzen A."/>
            <person name="Lutzoni F."/>
            <person name="Magnuson J."/>
            <person name="Mondo S."/>
            <person name="Nolan M."/>
            <person name="Ohm R."/>
            <person name="Pangilinan J."/>
            <person name="Park H.-J."/>
            <person name="Ramirez L."/>
            <person name="Alfaro M."/>
            <person name="Sun H."/>
            <person name="Tritt A."/>
            <person name="Yoshinaga Y."/>
            <person name="Zwiers L.-H."/>
            <person name="Turgeon B."/>
            <person name="Goodwin S."/>
            <person name="Spatafora J."/>
            <person name="Crous P."/>
            <person name="Grigoriev I."/>
        </authorList>
    </citation>
    <scope>NUCLEOTIDE SEQUENCE</scope>
    <source>
        <strain evidence="3">CBS 110217</strain>
    </source>
</reference>
<dbReference type="Pfam" id="PF00400">
    <property type="entry name" value="WD40"/>
    <property type="match status" value="1"/>
</dbReference>
<dbReference type="EMBL" id="ML978171">
    <property type="protein sequence ID" value="KAF2032739.1"/>
    <property type="molecule type" value="Genomic_DNA"/>
</dbReference>
<dbReference type="InterPro" id="IPR013979">
    <property type="entry name" value="TIF_beta_prop-like"/>
</dbReference>
<feature type="domain" description="Translation initiation factor beta propellor-like" evidence="2">
    <location>
        <begin position="6"/>
        <end position="78"/>
    </location>
</feature>
<dbReference type="PANTHER" id="PTHR19879:SF9">
    <property type="entry name" value="TRANSCRIPTION INITIATION FACTOR TFIID SUBUNIT 5"/>
    <property type="match status" value="1"/>
</dbReference>
<evidence type="ECO:0000259" key="2">
    <source>
        <dbReference type="Pfam" id="PF08662"/>
    </source>
</evidence>
<sequence length="186" mass="20232">MSDQTIVDDNCLPCVTIKDLDVSSVAFSPDGQLVAMHTAGFFNKTGTVKLFDTATGLLKAHDVNSDAFAFSPDGQLMALACRPDKICLYETATGLCRTILPVKEHLSDLYAHIAFSSDGQLLAAVSYKTSIQLWDVNNGAYRSTPRNLEHEFEVIGFSPSGRTALTNKSRRYSPVHAVLSRIIFAG</sequence>
<dbReference type="SUPFAM" id="SSF50969">
    <property type="entry name" value="YVTN repeat-like/Quinoprotein amine dehydrogenase"/>
    <property type="match status" value="1"/>
</dbReference>
<proteinExistence type="predicted"/>
<dbReference type="Proteomes" id="UP000799777">
    <property type="component" value="Unassembled WGS sequence"/>
</dbReference>
<dbReference type="Gene3D" id="2.130.10.10">
    <property type="entry name" value="YVTN repeat-like/Quinoprotein amine dehydrogenase"/>
    <property type="match status" value="1"/>
</dbReference>
<feature type="repeat" description="WD" evidence="1">
    <location>
        <begin position="113"/>
        <end position="144"/>
    </location>
</feature>
<dbReference type="PANTHER" id="PTHR19879">
    <property type="entry name" value="TRANSCRIPTION INITIATION FACTOR TFIID"/>
    <property type="match status" value="1"/>
</dbReference>
<dbReference type="InterPro" id="IPR015943">
    <property type="entry name" value="WD40/YVTN_repeat-like_dom_sf"/>
</dbReference>
<keyword evidence="4" id="KW-1185">Reference proteome</keyword>